<name>A0A975B8E7_9BACT</name>
<gene>
    <name evidence="1" type="ORF">dnl_31340</name>
</gene>
<keyword evidence="2" id="KW-1185">Reference proteome</keyword>
<organism evidence="1 2">
    <name type="scientific">Desulfonema limicola</name>
    <dbReference type="NCBI Taxonomy" id="45656"/>
    <lineage>
        <taxon>Bacteria</taxon>
        <taxon>Pseudomonadati</taxon>
        <taxon>Thermodesulfobacteriota</taxon>
        <taxon>Desulfobacteria</taxon>
        <taxon>Desulfobacterales</taxon>
        <taxon>Desulfococcaceae</taxon>
        <taxon>Desulfonema</taxon>
    </lineage>
</organism>
<dbReference type="EMBL" id="CP061799">
    <property type="protein sequence ID" value="QTA80821.1"/>
    <property type="molecule type" value="Genomic_DNA"/>
</dbReference>
<dbReference type="Proteomes" id="UP000663720">
    <property type="component" value="Chromosome"/>
</dbReference>
<dbReference type="KEGG" id="dli:dnl_31340"/>
<evidence type="ECO:0000313" key="2">
    <source>
        <dbReference type="Proteomes" id="UP000663720"/>
    </source>
</evidence>
<dbReference type="AlphaFoldDB" id="A0A975B8E7"/>
<accession>A0A975B8E7</accession>
<protein>
    <submittedName>
        <fullName evidence="1">Uncharacterized protein</fullName>
    </submittedName>
</protein>
<dbReference type="RefSeq" id="WP_207692389.1">
    <property type="nucleotide sequence ID" value="NZ_CP061799.1"/>
</dbReference>
<sequence length="79" mass="9199">MNNICFLLKASQELDEAACVEMKRQGAKYVAELLSDKSRNEQLEFWIKRTEILISKQKKTKSNKIKMPNMIIKQILGKI</sequence>
<evidence type="ECO:0000313" key="1">
    <source>
        <dbReference type="EMBL" id="QTA80821.1"/>
    </source>
</evidence>
<reference evidence="1" key="1">
    <citation type="journal article" date="2021" name="Microb. Physiol.">
        <title>Proteogenomic Insights into the Physiology of Marine, Sulfate-Reducing, Filamentous Desulfonema limicola and Desulfonema magnum.</title>
        <authorList>
            <person name="Schnaars V."/>
            <person name="Wohlbrand L."/>
            <person name="Scheve S."/>
            <person name="Hinrichs C."/>
            <person name="Reinhardt R."/>
            <person name="Rabus R."/>
        </authorList>
    </citation>
    <scope>NUCLEOTIDE SEQUENCE</scope>
    <source>
        <strain evidence="1">5ac10</strain>
    </source>
</reference>
<proteinExistence type="predicted"/>